<evidence type="ECO:0000256" key="5">
    <source>
        <dbReference type="ARBA" id="ARBA00022645"/>
    </source>
</evidence>
<dbReference type="EC" id="3.4.16.4" evidence="4"/>
<comment type="catalytic activity">
    <reaction evidence="12">
        <text>Preferential cleavage: (Ac)2-L-Lys-D-Ala-|-D-Ala. Also transpeptidation of peptidyl-alanyl moieties that are N-acyl substituents of D-alanine.</text>
        <dbReference type="EC" id="3.4.16.4"/>
    </reaction>
</comment>
<reference evidence="17" key="1">
    <citation type="journal article" date="2019" name="Int. J. Syst. Evol. Microbiol.">
        <title>The Global Catalogue of Microorganisms (GCM) 10K type strain sequencing project: providing services to taxonomists for standard genome sequencing and annotation.</title>
        <authorList>
            <consortium name="The Broad Institute Genomics Platform"/>
            <consortium name="The Broad Institute Genome Sequencing Center for Infectious Disease"/>
            <person name="Wu L."/>
            <person name="Ma J."/>
        </authorList>
    </citation>
    <scope>NUCLEOTIDE SEQUENCE [LARGE SCALE GENOMIC DNA]</scope>
    <source>
        <strain evidence="17">CCM 8903</strain>
    </source>
</reference>
<keyword evidence="5" id="KW-0121">Carboxypeptidase</keyword>
<evidence type="ECO:0000256" key="3">
    <source>
        <dbReference type="ARBA" id="ARBA00007164"/>
    </source>
</evidence>
<keyword evidence="8 16" id="KW-0378">Hydrolase</keyword>
<keyword evidence="9" id="KW-0133">Cell shape</keyword>
<dbReference type="Gene3D" id="2.60.410.10">
    <property type="entry name" value="D-Ala-D-Ala carboxypeptidase, C-terminal domain"/>
    <property type="match status" value="1"/>
</dbReference>
<evidence type="ECO:0000256" key="2">
    <source>
        <dbReference type="ARBA" id="ARBA00004752"/>
    </source>
</evidence>
<dbReference type="EMBL" id="JBHTON010000019">
    <property type="protein sequence ID" value="MFD1484960.1"/>
    <property type="molecule type" value="Genomic_DNA"/>
</dbReference>
<dbReference type="SMART" id="SM00936">
    <property type="entry name" value="PBP5_C"/>
    <property type="match status" value="1"/>
</dbReference>
<dbReference type="Gene3D" id="3.40.710.10">
    <property type="entry name" value="DD-peptidase/beta-lactamase superfamily"/>
    <property type="match status" value="1"/>
</dbReference>
<accession>A0ABW4E8P3</accession>
<dbReference type="SUPFAM" id="SSF69189">
    <property type="entry name" value="Penicillin-binding protein associated domain"/>
    <property type="match status" value="1"/>
</dbReference>
<keyword evidence="11" id="KW-0961">Cell wall biogenesis/degradation</keyword>
<keyword evidence="6" id="KW-0645">Protease</keyword>
<evidence type="ECO:0000313" key="16">
    <source>
        <dbReference type="EMBL" id="MFD1484960.1"/>
    </source>
</evidence>
<evidence type="ECO:0000256" key="10">
    <source>
        <dbReference type="ARBA" id="ARBA00022984"/>
    </source>
</evidence>
<evidence type="ECO:0000256" key="6">
    <source>
        <dbReference type="ARBA" id="ARBA00022670"/>
    </source>
</evidence>
<evidence type="ECO:0000256" key="12">
    <source>
        <dbReference type="ARBA" id="ARBA00034000"/>
    </source>
</evidence>
<evidence type="ECO:0000256" key="4">
    <source>
        <dbReference type="ARBA" id="ARBA00012448"/>
    </source>
</evidence>
<sequence length="434" mass="46241">MANLWRSLIVAIASVSIWLGGAPSVMAHAATTDDIDASAALAIEAKTGKILYAKNADQALPIASMTKLIGIYLVRQAIAQGKLQWTTTVTPDANIYALSQDKQLSNVPLRQDGQYTIKALYQASLIYSANAAMMLLGNAVAGNQAKFIDQMRAQLKAWGISDATIINASGLDNNELAAVDRYPQTTDTDQNLLSAKDVAIVAQHLIADYPDTLATTSIKEMLFDSGNSDATKMANYNTMLPGLATAQSDFTVDGLKTGTTDRAGDCFAGTATQHGMRIITVVMHANGSGDDKRFVQTAKLMRTTFANWKLMTVATAGKAVPGHTQLAVKYGQQGTVPLVADKTLALYVPKATTAAQLQYSYQGQTKRVLAPIAKAHAVGTLTVAAKDDPLGYLNGQTAQTVTIKTAQTVKKANVFVLIMRGVGEYFGDLLAQWT</sequence>
<organism evidence="16 17">
    <name type="scientific">Lacticaseibacillus baoqingensis</name>
    <dbReference type="NCBI Taxonomy" id="2486013"/>
    <lineage>
        <taxon>Bacteria</taxon>
        <taxon>Bacillati</taxon>
        <taxon>Bacillota</taxon>
        <taxon>Bacilli</taxon>
        <taxon>Lactobacillales</taxon>
        <taxon>Lactobacillaceae</taxon>
        <taxon>Lacticaseibacillus</taxon>
    </lineage>
</organism>
<comment type="pathway">
    <text evidence="2">Cell wall biogenesis; peptidoglycan biosynthesis.</text>
</comment>
<evidence type="ECO:0000256" key="14">
    <source>
        <dbReference type="SAM" id="SignalP"/>
    </source>
</evidence>
<keyword evidence="17" id="KW-1185">Reference proteome</keyword>
<dbReference type="Pfam" id="PF00768">
    <property type="entry name" value="Peptidase_S11"/>
    <property type="match status" value="1"/>
</dbReference>
<comment type="similarity">
    <text evidence="3 13">Belongs to the peptidase S11 family.</text>
</comment>
<evidence type="ECO:0000256" key="11">
    <source>
        <dbReference type="ARBA" id="ARBA00023316"/>
    </source>
</evidence>
<dbReference type="GO" id="GO:0016787">
    <property type="term" value="F:hydrolase activity"/>
    <property type="evidence" value="ECO:0007669"/>
    <property type="project" value="UniProtKB-KW"/>
</dbReference>
<dbReference type="PANTHER" id="PTHR21581:SF11">
    <property type="entry name" value="D-ALANYL-D-ALANINE CARBOXYPEPTIDASE DACA"/>
    <property type="match status" value="1"/>
</dbReference>
<comment type="caution">
    <text evidence="16">The sequence shown here is derived from an EMBL/GenBank/DDBJ whole genome shotgun (WGS) entry which is preliminary data.</text>
</comment>
<dbReference type="InterPro" id="IPR012907">
    <property type="entry name" value="Peptidase_S11_C"/>
</dbReference>
<feature type="signal peptide" evidence="14">
    <location>
        <begin position="1"/>
        <end position="29"/>
    </location>
</feature>
<name>A0ABW4E8P3_9LACO</name>
<evidence type="ECO:0000256" key="7">
    <source>
        <dbReference type="ARBA" id="ARBA00022729"/>
    </source>
</evidence>
<dbReference type="InterPro" id="IPR037167">
    <property type="entry name" value="Peptidase_S11_C_sf"/>
</dbReference>
<dbReference type="Proteomes" id="UP001597252">
    <property type="component" value="Unassembled WGS sequence"/>
</dbReference>
<dbReference type="PRINTS" id="PR00725">
    <property type="entry name" value="DADACBPTASE1"/>
</dbReference>
<dbReference type="InterPro" id="IPR001967">
    <property type="entry name" value="Peptidase_S11_N"/>
</dbReference>
<gene>
    <name evidence="16" type="ORF">ACFQ5J_06935</name>
</gene>
<dbReference type="InterPro" id="IPR012338">
    <property type="entry name" value="Beta-lactam/transpept-like"/>
</dbReference>
<evidence type="ECO:0000256" key="1">
    <source>
        <dbReference type="ARBA" id="ARBA00003217"/>
    </source>
</evidence>
<evidence type="ECO:0000259" key="15">
    <source>
        <dbReference type="SMART" id="SM00936"/>
    </source>
</evidence>
<protein>
    <recommendedName>
        <fullName evidence="4">serine-type D-Ala-D-Ala carboxypeptidase</fullName>
        <ecNumber evidence="4">3.4.16.4</ecNumber>
    </recommendedName>
</protein>
<evidence type="ECO:0000256" key="13">
    <source>
        <dbReference type="RuleBase" id="RU004016"/>
    </source>
</evidence>
<dbReference type="Pfam" id="PF07943">
    <property type="entry name" value="PBP5_C"/>
    <property type="match status" value="1"/>
</dbReference>
<evidence type="ECO:0000313" key="17">
    <source>
        <dbReference type="Proteomes" id="UP001597252"/>
    </source>
</evidence>
<dbReference type="PANTHER" id="PTHR21581">
    <property type="entry name" value="D-ALANYL-D-ALANINE CARBOXYPEPTIDASE"/>
    <property type="match status" value="1"/>
</dbReference>
<feature type="domain" description="Peptidase S11 D-Ala-D-Ala carboxypeptidase A C-terminal" evidence="15">
    <location>
        <begin position="308"/>
        <end position="411"/>
    </location>
</feature>
<keyword evidence="7 14" id="KW-0732">Signal</keyword>
<dbReference type="InterPro" id="IPR015956">
    <property type="entry name" value="Peniciliin-bd_prot_C_sf"/>
</dbReference>
<evidence type="ECO:0000256" key="9">
    <source>
        <dbReference type="ARBA" id="ARBA00022960"/>
    </source>
</evidence>
<dbReference type="InterPro" id="IPR018044">
    <property type="entry name" value="Peptidase_S11"/>
</dbReference>
<feature type="chain" id="PRO_5046440344" description="serine-type D-Ala-D-Ala carboxypeptidase" evidence="14">
    <location>
        <begin position="30"/>
        <end position="434"/>
    </location>
</feature>
<proteinExistence type="inferred from homology"/>
<dbReference type="RefSeq" id="WP_125748298.1">
    <property type="nucleotide sequence ID" value="NZ_JBHTON010000019.1"/>
</dbReference>
<dbReference type="SUPFAM" id="SSF56601">
    <property type="entry name" value="beta-lactamase/transpeptidase-like"/>
    <property type="match status" value="1"/>
</dbReference>
<evidence type="ECO:0000256" key="8">
    <source>
        <dbReference type="ARBA" id="ARBA00022801"/>
    </source>
</evidence>
<comment type="function">
    <text evidence="1">Removes C-terminal D-alanyl residues from sugar-peptide cell wall precursors.</text>
</comment>
<keyword evidence="10" id="KW-0573">Peptidoglycan synthesis</keyword>